<dbReference type="InterPro" id="IPR016181">
    <property type="entry name" value="Acyl_CoA_acyltransferase"/>
</dbReference>
<accession>A0A2P5IEY9</accession>
<organism evidence="1 2">
    <name type="scientific">Diaporthe helianthi</name>
    <dbReference type="NCBI Taxonomy" id="158607"/>
    <lineage>
        <taxon>Eukaryota</taxon>
        <taxon>Fungi</taxon>
        <taxon>Dikarya</taxon>
        <taxon>Ascomycota</taxon>
        <taxon>Pezizomycotina</taxon>
        <taxon>Sordariomycetes</taxon>
        <taxon>Sordariomycetidae</taxon>
        <taxon>Diaporthales</taxon>
        <taxon>Diaporthaceae</taxon>
        <taxon>Diaporthe</taxon>
    </lineage>
</organism>
<sequence>MPGFDFRNAKILDCPVYQKDGLEITILNADHRHPWDGIELSKGQTPETNPEVHEDSDPWLNKVLGYVRKPAARPGPGPIIATCEAFLVKRDLIIPTADEYSKFYNLIDRNSQVLGWLGHEIFDSEGLIREDFKTQGIWGTDSDDSWILMITKIIVDHNLRNQGIGRALAGAVMGQVLLWAAQQNPPRTVLTIAEPSVLREEKERFQRTQRRTPGETLEFLETSLKRAKRFWQSWGFVKLGDTIYFGWRRPVIPDPALHLPPVKGGKDWNEMAADLEIIFGGEAEARHNFYRAQYDRMQGYLVD</sequence>
<comment type="caution">
    <text evidence="1">The sequence shown here is derived from an EMBL/GenBank/DDBJ whole genome shotgun (WGS) entry which is preliminary data.</text>
</comment>
<protein>
    <submittedName>
        <fullName evidence="1">Uncharacterized protein</fullName>
    </submittedName>
</protein>
<dbReference type="AlphaFoldDB" id="A0A2P5IEY9"/>
<keyword evidence="2" id="KW-1185">Reference proteome</keyword>
<evidence type="ECO:0000313" key="1">
    <source>
        <dbReference type="EMBL" id="POS81070.1"/>
    </source>
</evidence>
<dbReference type="Gene3D" id="3.40.630.30">
    <property type="match status" value="1"/>
</dbReference>
<dbReference type="OrthoDB" id="5201726at2759"/>
<dbReference type="Proteomes" id="UP000094444">
    <property type="component" value="Unassembled WGS sequence"/>
</dbReference>
<proteinExistence type="predicted"/>
<evidence type="ECO:0000313" key="2">
    <source>
        <dbReference type="Proteomes" id="UP000094444"/>
    </source>
</evidence>
<dbReference type="STRING" id="158607.A0A2P5IEY9"/>
<gene>
    <name evidence="1" type="ORF">DHEL01_v200537</name>
</gene>
<dbReference type="EMBL" id="MAVT02000021">
    <property type="protein sequence ID" value="POS81070.1"/>
    <property type="molecule type" value="Genomic_DNA"/>
</dbReference>
<reference evidence="1" key="1">
    <citation type="submission" date="2017-09" db="EMBL/GenBank/DDBJ databases">
        <title>Polyketide synthases of a Diaporthe helianthi virulent isolate.</title>
        <authorList>
            <person name="Baroncelli R."/>
        </authorList>
    </citation>
    <scope>NUCLEOTIDE SEQUENCE [LARGE SCALE GENOMIC DNA]</scope>
    <source>
        <strain evidence="1">7/96</strain>
    </source>
</reference>
<dbReference type="InParanoid" id="A0A2P5IEY9"/>
<dbReference type="SUPFAM" id="SSF55729">
    <property type="entry name" value="Acyl-CoA N-acyltransferases (Nat)"/>
    <property type="match status" value="1"/>
</dbReference>
<name>A0A2P5IEY9_DIAHE</name>